<evidence type="ECO:0000259" key="3">
    <source>
        <dbReference type="PROSITE" id="PS50110"/>
    </source>
</evidence>
<comment type="caution">
    <text evidence="2">Lacks conserved residue(s) required for the propagation of feature annotation.</text>
</comment>
<dbReference type="InterPro" id="IPR011006">
    <property type="entry name" value="CheY-like_superfamily"/>
</dbReference>
<organism evidence="4 5">
    <name type="scientific">Desulfosalsimonas propionicica</name>
    <dbReference type="NCBI Taxonomy" id="332175"/>
    <lineage>
        <taxon>Bacteria</taxon>
        <taxon>Pseudomonadati</taxon>
        <taxon>Thermodesulfobacteriota</taxon>
        <taxon>Desulfobacteria</taxon>
        <taxon>Desulfobacterales</taxon>
        <taxon>Desulfosalsimonadaceae</taxon>
        <taxon>Desulfosalsimonas</taxon>
    </lineage>
</organism>
<dbReference type="AlphaFoldDB" id="A0A7W0HKU0"/>
<evidence type="ECO:0000313" key="4">
    <source>
        <dbReference type="EMBL" id="MBA2881582.1"/>
    </source>
</evidence>
<dbReference type="InterPro" id="IPR050595">
    <property type="entry name" value="Bact_response_regulator"/>
</dbReference>
<dbReference type="InterPro" id="IPR001789">
    <property type="entry name" value="Sig_transdc_resp-reg_receiver"/>
</dbReference>
<accession>A0A7W0HKU0</accession>
<comment type="caution">
    <text evidence="4">The sequence shown here is derived from an EMBL/GenBank/DDBJ whole genome shotgun (WGS) entry which is preliminary data.</text>
</comment>
<dbReference type="RefSeq" id="WP_181551227.1">
    <property type="nucleotide sequence ID" value="NZ_JACDUS010000004.1"/>
</dbReference>
<dbReference type="GO" id="GO:0000160">
    <property type="term" value="P:phosphorelay signal transduction system"/>
    <property type="evidence" value="ECO:0007669"/>
    <property type="project" value="InterPro"/>
</dbReference>
<dbReference type="SMART" id="SM00448">
    <property type="entry name" value="REC"/>
    <property type="match status" value="1"/>
</dbReference>
<keyword evidence="5" id="KW-1185">Reference proteome</keyword>
<dbReference type="PANTHER" id="PTHR44591:SF3">
    <property type="entry name" value="RESPONSE REGULATORY DOMAIN-CONTAINING PROTEIN"/>
    <property type="match status" value="1"/>
</dbReference>
<dbReference type="Pfam" id="PF00072">
    <property type="entry name" value="Response_reg"/>
    <property type="match status" value="1"/>
</dbReference>
<evidence type="ECO:0000256" key="2">
    <source>
        <dbReference type="PROSITE-ProRule" id="PRU00169"/>
    </source>
</evidence>
<sequence length="142" mass="15826">MTSDAHRKTVLIVDDDRDIRLFVSGLMKSSGYRTLSAQDCQHGLDKARTEQPDCIILNCIMGDEDGMSFYKILRTQIDLKHIPVVMVSPVSREVIGQHWVLRHGSVAGPEAYVQSPPEAGSLVHAVGELIGQQHTRHPEKEK</sequence>
<name>A0A7W0HKU0_9BACT</name>
<proteinExistence type="predicted"/>
<dbReference type="Proteomes" id="UP000525298">
    <property type="component" value="Unassembled WGS sequence"/>
</dbReference>
<dbReference type="EMBL" id="JACDUS010000004">
    <property type="protein sequence ID" value="MBA2881582.1"/>
    <property type="molecule type" value="Genomic_DNA"/>
</dbReference>
<keyword evidence="1" id="KW-0597">Phosphoprotein</keyword>
<protein>
    <submittedName>
        <fullName evidence="4">CheY-like chemotaxis protein</fullName>
    </submittedName>
</protein>
<dbReference type="PROSITE" id="PS50110">
    <property type="entry name" value="RESPONSE_REGULATORY"/>
    <property type="match status" value="1"/>
</dbReference>
<evidence type="ECO:0000313" key="5">
    <source>
        <dbReference type="Proteomes" id="UP000525298"/>
    </source>
</evidence>
<dbReference type="Gene3D" id="3.40.50.2300">
    <property type="match status" value="1"/>
</dbReference>
<dbReference type="PANTHER" id="PTHR44591">
    <property type="entry name" value="STRESS RESPONSE REGULATOR PROTEIN 1"/>
    <property type="match status" value="1"/>
</dbReference>
<dbReference type="SUPFAM" id="SSF52172">
    <property type="entry name" value="CheY-like"/>
    <property type="match status" value="1"/>
</dbReference>
<evidence type="ECO:0000256" key="1">
    <source>
        <dbReference type="ARBA" id="ARBA00022553"/>
    </source>
</evidence>
<gene>
    <name evidence="4" type="ORF">HNR65_001909</name>
</gene>
<feature type="domain" description="Response regulatory" evidence="3">
    <location>
        <begin position="9"/>
        <end position="130"/>
    </location>
</feature>
<reference evidence="4 5" key="1">
    <citation type="submission" date="2020-07" db="EMBL/GenBank/DDBJ databases">
        <title>Genomic Encyclopedia of Type Strains, Phase IV (KMG-IV): sequencing the most valuable type-strain genomes for metagenomic binning, comparative biology and taxonomic classification.</title>
        <authorList>
            <person name="Goeker M."/>
        </authorList>
    </citation>
    <scope>NUCLEOTIDE SEQUENCE [LARGE SCALE GENOMIC DNA]</scope>
    <source>
        <strain evidence="4 5">DSM 17721</strain>
    </source>
</reference>